<feature type="signal peptide" evidence="1">
    <location>
        <begin position="1"/>
        <end position="20"/>
    </location>
</feature>
<sequence>MIKLYTICLCFFLATVAVNAQTRYFTKDGHISFYSHALIEDIKADNHQVLSVIDTESRELAIQLLMRSFTFKKALMREHFNENYVESHIYPKAKFTGRIAEIKLNDTNPYETEISGTLSIHGVEKEVSTKAQVRIEADKITLSGDFNVVVADYNIKIPALVRDNIAKIVKVSFELHHKPYK</sequence>
<dbReference type="Pfam" id="PF04264">
    <property type="entry name" value="YceI"/>
    <property type="match status" value="1"/>
</dbReference>
<dbReference type="InterPro" id="IPR036761">
    <property type="entry name" value="TTHA0802/YceI-like_sf"/>
</dbReference>
<dbReference type="AlphaFoldDB" id="A0A6P0UNH7"/>
<dbReference type="Gene3D" id="2.40.128.110">
    <property type="entry name" value="Lipid/polyisoprenoid-binding, YceI-like"/>
    <property type="match status" value="1"/>
</dbReference>
<dbReference type="RefSeq" id="WP_163606487.1">
    <property type="nucleotide sequence ID" value="NZ_JAABOO010000002.1"/>
</dbReference>
<organism evidence="3 4">
    <name type="scientific">Leptobacterium flavescens</name>
    <dbReference type="NCBI Taxonomy" id="472055"/>
    <lineage>
        <taxon>Bacteria</taxon>
        <taxon>Pseudomonadati</taxon>
        <taxon>Bacteroidota</taxon>
        <taxon>Flavobacteriia</taxon>
        <taxon>Flavobacteriales</taxon>
        <taxon>Flavobacteriaceae</taxon>
        <taxon>Leptobacterium</taxon>
    </lineage>
</organism>
<comment type="caution">
    <text evidence="3">The sequence shown here is derived from an EMBL/GenBank/DDBJ whole genome shotgun (WGS) entry which is preliminary data.</text>
</comment>
<proteinExistence type="predicted"/>
<feature type="domain" description="Lipid/polyisoprenoid-binding YceI-like" evidence="2">
    <location>
        <begin position="32"/>
        <end position="175"/>
    </location>
</feature>
<evidence type="ECO:0000313" key="3">
    <source>
        <dbReference type="EMBL" id="NER13448.1"/>
    </source>
</evidence>
<gene>
    <name evidence="3" type="ORF">GWK08_08375</name>
</gene>
<feature type="chain" id="PRO_5026893013" evidence="1">
    <location>
        <begin position="21"/>
        <end position="181"/>
    </location>
</feature>
<accession>A0A6P0UNH7</accession>
<evidence type="ECO:0000259" key="2">
    <source>
        <dbReference type="Pfam" id="PF04264"/>
    </source>
</evidence>
<keyword evidence="1" id="KW-0732">Signal</keyword>
<dbReference type="SUPFAM" id="SSF101874">
    <property type="entry name" value="YceI-like"/>
    <property type="match status" value="1"/>
</dbReference>
<evidence type="ECO:0000313" key="4">
    <source>
        <dbReference type="Proteomes" id="UP000468581"/>
    </source>
</evidence>
<dbReference type="Proteomes" id="UP000468581">
    <property type="component" value="Unassembled WGS sequence"/>
</dbReference>
<protein>
    <submittedName>
        <fullName evidence="3">YceI family protein</fullName>
    </submittedName>
</protein>
<name>A0A6P0UNH7_9FLAO</name>
<evidence type="ECO:0000256" key="1">
    <source>
        <dbReference type="SAM" id="SignalP"/>
    </source>
</evidence>
<reference evidence="3 4" key="1">
    <citation type="submission" date="2020-01" db="EMBL/GenBank/DDBJ databases">
        <title>Leptobacterium flavescens.</title>
        <authorList>
            <person name="Wang G."/>
        </authorList>
    </citation>
    <scope>NUCLEOTIDE SEQUENCE [LARGE SCALE GENOMIC DNA]</scope>
    <source>
        <strain evidence="3 4">KCTC 22160</strain>
    </source>
</reference>
<dbReference type="InterPro" id="IPR007372">
    <property type="entry name" value="Lipid/polyisoprenoid-bd_YceI"/>
</dbReference>
<keyword evidence="4" id="KW-1185">Reference proteome</keyword>
<dbReference type="EMBL" id="JAABOO010000002">
    <property type="protein sequence ID" value="NER13448.1"/>
    <property type="molecule type" value="Genomic_DNA"/>
</dbReference>